<sequence length="383" mass="40377">MSEVSTDYVIVGAGIFGASLAWTLARAGHSVTVLERREVASGASGGPGHRGVRANNRDLRELPLAVRALQIWPTLTELLGTDSGFERLGGLSLGELERVGGTHGRVTLAARAAVQNAFGARTEILDAAGVREKLPDVSDKVIYALYSPNDGIADHNVATRAFAQAAVALGATLIEGANVQAVQSVAQGGAQVTLSDGRVFAARRAVVLAANTQVPKLLREAFGLQLPVWSFNPQVAQLRVSRDLKLDYLINHSNRTLSIKRADADHITVTGGAVGRWDDETETGNTDLSTLSASLTALTATFPRTATDTEVTHLDASRADSSAVDQIPIIDRVPGHDSVLYATGWSGHGFAIGPAVSEAVAEWLVSGQRPDVLAPFGVARFRL</sequence>
<dbReference type="EC" id="1.5.3.19" evidence="3"/>
<reference evidence="3 4" key="1">
    <citation type="submission" date="2020-04" db="EMBL/GenBank/DDBJ databases">
        <authorList>
            <person name="De Canck E."/>
        </authorList>
    </citation>
    <scope>NUCLEOTIDE SEQUENCE [LARGE SCALE GENOMIC DNA]</scope>
    <source>
        <strain evidence="3 4">LMG 3458</strain>
    </source>
</reference>
<proteinExistence type="predicted"/>
<keyword evidence="1 3" id="KW-0560">Oxidoreductase</keyword>
<dbReference type="AlphaFoldDB" id="A0A6S7AJD1"/>
<dbReference type="RefSeq" id="WP_175194981.1">
    <property type="nucleotide sequence ID" value="NZ_CADIJO010000023.1"/>
</dbReference>
<organism evidence="3 4">
    <name type="scientific">Achromobacter deleyi</name>
    <dbReference type="NCBI Taxonomy" id="1353891"/>
    <lineage>
        <taxon>Bacteria</taxon>
        <taxon>Pseudomonadati</taxon>
        <taxon>Pseudomonadota</taxon>
        <taxon>Betaproteobacteria</taxon>
        <taxon>Burkholderiales</taxon>
        <taxon>Alcaligenaceae</taxon>
        <taxon>Achromobacter</taxon>
    </lineage>
</organism>
<dbReference type="Gene3D" id="3.50.50.60">
    <property type="entry name" value="FAD/NAD(P)-binding domain"/>
    <property type="match status" value="1"/>
</dbReference>
<evidence type="ECO:0000313" key="4">
    <source>
        <dbReference type="Proteomes" id="UP000494111"/>
    </source>
</evidence>
<evidence type="ECO:0000259" key="2">
    <source>
        <dbReference type="Pfam" id="PF01266"/>
    </source>
</evidence>
<evidence type="ECO:0000256" key="1">
    <source>
        <dbReference type="ARBA" id="ARBA00023002"/>
    </source>
</evidence>
<dbReference type="Gene3D" id="3.30.9.10">
    <property type="entry name" value="D-Amino Acid Oxidase, subunit A, domain 2"/>
    <property type="match status" value="1"/>
</dbReference>
<feature type="domain" description="FAD dependent oxidoreductase" evidence="2">
    <location>
        <begin position="7"/>
        <end position="363"/>
    </location>
</feature>
<dbReference type="InterPro" id="IPR036188">
    <property type="entry name" value="FAD/NAD-bd_sf"/>
</dbReference>
<accession>A0A6S7AJD1</accession>
<dbReference type="SUPFAM" id="SSF51905">
    <property type="entry name" value="FAD/NAD(P)-binding domain"/>
    <property type="match status" value="1"/>
</dbReference>
<dbReference type="InterPro" id="IPR006076">
    <property type="entry name" value="FAD-dep_OxRdtase"/>
</dbReference>
<gene>
    <name evidence="3" type="primary">abo_3</name>
    <name evidence="3" type="ORF">LMG3458_05035</name>
</gene>
<dbReference type="GO" id="GO:0102317">
    <property type="term" value="F:4-methylaminobutyrate oxidase (demethylating) activity"/>
    <property type="evidence" value="ECO:0007669"/>
    <property type="project" value="UniProtKB-EC"/>
</dbReference>
<dbReference type="Pfam" id="PF01266">
    <property type="entry name" value="DAO"/>
    <property type="match status" value="1"/>
</dbReference>
<evidence type="ECO:0000313" key="3">
    <source>
        <dbReference type="EMBL" id="CAB3733171.1"/>
    </source>
</evidence>
<dbReference type="Proteomes" id="UP000494111">
    <property type="component" value="Unassembled WGS sequence"/>
</dbReference>
<dbReference type="EMBL" id="CADIJO010000023">
    <property type="protein sequence ID" value="CAB3733171.1"/>
    <property type="molecule type" value="Genomic_DNA"/>
</dbReference>
<dbReference type="PANTHER" id="PTHR13847">
    <property type="entry name" value="SARCOSINE DEHYDROGENASE-RELATED"/>
    <property type="match status" value="1"/>
</dbReference>
<protein>
    <submittedName>
        <fullName evidence="3">4-methylaminobutanoate oxidase (Formaldehyde-forming)</fullName>
        <ecNumber evidence="3">1.5.3.19</ecNumber>
    </submittedName>
</protein>
<dbReference type="PANTHER" id="PTHR13847:SF289">
    <property type="entry name" value="GLYCINE OXIDASE"/>
    <property type="match status" value="1"/>
</dbReference>
<name>A0A6S7AJD1_9BURK</name>
<dbReference type="GO" id="GO:0005737">
    <property type="term" value="C:cytoplasm"/>
    <property type="evidence" value="ECO:0007669"/>
    <property type="project" value="TreeGrafter"/>
</dbReference>